<keyword evidence="3" id="KW-0539">Nucleus</keyword>
<dbReference type="EMBL" id="LN891019">
    <property type="protein sequence ID" value="CUS11526.1"/>
    <property type="molecule type" value="Genomic_DNA"/>
</dbReference>
<comment type="similarity">
    <text evidence="2">Belongs to the IWS1 family.</text>
</comment>
<dbReference type="SUPFAM" id="SSF47676">
    <property type="entry name" value="Conserved domain common to transcription factors TFIIS, elongin A, CRSP70"/>
    <property type="match status" value="1"/>
</dbReference>
<evidence type="ECO:0000256" key="4">
    <source>
        <dbReference type="SAM" id="MobiDB-lite"/>
    </source>
</evidence>
<evidence type="ECO:0000256" key="1">
    <source>
        <dbReference type="ARBA" id="ARBA00037349"/>
    </source>
</evidence>
<dbReference type="PROSITE" id="PS51319">
    <property type="entry name" value="TFIIS_N"/>
    <property type="match status" value="1"/>
</dbReference>
<dbReference type="AlphaFoldDB" id="A0A292PVG6"/>
<feature type="compositionally biased region" description="Basic residues" evidence="4">
    <location>
        <begin position="91"/>
        <end position="103"/>
    </location>
</feature>
<dbReference type="PANTHER" id="PTHR46010:SF1">
    <property type="entry name" value="PROTEIN IWS1 HOMOLOG"/>
    <property type="match status" value="1"/>
</dbReference>
<comment type="function">
    <text evidence="1">Transcription factor involved in RNA polymerase II transcription regulation. May function in both SPT15/TBP post-recruitment and recruitment steps of transcription.</text>
</comment>
<reference evidence="6" key="1">
    <citation type="submission" date="2015-10" db="EMBL/GenBank/DDBJ databases">
        <authorList>
            <person name="Regsiter A."/>
            <person name="william w."/>
        </authorList>
    </citation>
    <scope>NUCLEOTIDE SEQUENCE</scope>
    <source>
        <strain evidence="6">Montdore</strain>
    </source>
</reference>
<feature type="region of interest" description="Disordered" evidence="4">
    <location>
        <begin position="1"/>
        <end position="41"/>
    </location>
</feature>
<comment type="subcellular location">
    <subcellularLocation>
        <location evidence="3">Nucleus</location>
    </subcellularLocation>
</comment>
<dbReference type="GO" id="GO:0016973">
    <property type="term" value="P:poly(A)+ mRNA export from nucleus"/>
    <property type="evidence" value="ECO:0007669"/>
    <property type="project" value="TreeGrafter"/>
</dbReference>
<feature type="non-terminal residue" evidence="6">
    <location>
        <position position="395"/>
    </location>
</feature>
<dbReference type="Proteomes" id="UP001412239">
    <property type="component" value="Unassembled WGS sequence"/>
</dbReference>
<evidence type="ECO:0000313" key="6">
    <source>
        <dbReference type="EMBL" id="CUS11526.1"/>
    </source>
</evidence>
<dbReference type="GO" id="GO:0005634">
    <property type="term" value="C:nucleus"/>
    <property type="evidence" value="ECO:0007669"/>
    <property type="project" value="UniProtKB-SubCell"/>
</dbReference>
<protein>
    <recommendedName>
        <fullName evidence="5">TFIIS N-terminal domain-containing protein</fullName>
    </recommendedName>
</protein>
<dbReference type="Pfam" id="PF08711">
    <property type="entry name" value="Med26"/>
    <property type="match status" value="1"/>
</dbReference>
<keyword evidence="7" id="KW-1185">Reference proteome</keyword>
<dbReference type="Gene3D" id="1.20.930.10">
    <property type="entry name" value="Conserved domain common to transcription factors TFIIS, elongin A, CRSP70"/>
    <property type="match status" value="1"/>
</dbReference>
<evidence type="ECO:0000256" key="3">
    <source>
        <dbReference type="PROSITE-ProRule" id="PRU00649"/>
    </source>
</evidence>
<evidence type="ECO:0000256" key="2">
    <source>
        <dbReference type="ARBA" id="ARBA00037992"/>
    </source>
</evidence>
<feature type="region of interest" description="Disordered" evidence="4">
    <location>
        <begin position="311"/>
        <end position="349"/>
    </location>
</feature>
<name>A0A292PVG6_9PEZI</name>
<evidence type="ECO:0000313" key="7">
    <source>
        <dbReference type="Proteomes" id="UP001412239"/>
    </source>
</evidence>
<sequence length="395" mass="45040">MSELETLERRGSPPPSALTEENLNTLSPAHEGAAKASDNESVLSDIDEEIFHDFDDSLIGRIVPIDEETVHTIGKYKKKLDPNQLPEKSGKKEKRRRDIKRRRDVVEERAGEPELQEQELTAEEKARRELDQRMDAALKGPKKKKKKGEDLEEMNDDLIIALKQRMMDAANRDQEAIVNGQQAVHKLAMLEEVKDILQRPNLMATAMDNNLLEAMKRWLEPLPNKALPAYSIQKVMFEIMGKMKITTDYLRESGIGKVVMFYTKDKRPQLHIKREANRLVRDWSRPILGRSDDYHSREIPMAHDGFVFPARAPWSHQRGDNEESNPLAPPDRNKNRTRVPQAMPRSYEIAPPSRVVQGHNAYARPIGAAGDDIIRRMKAKKQAANKGKKSGMIIG</sequence>
<feature type="region of interest" description="Disordered" evidence="4">
    <location>
        <begin position="74"/>
        <end position="123"/>
    </location>
</feature>
<gene>
    <name evidence="6" type="ORF">GSTUAT00004399001</name>
</gene>
<accession>A0A292PVG6</accession>
<dbReference type="PANTHER" id="PTHR46010">
    <property type="entry name" value="PROTEIN IWS1 HOMOLOG"/>
    <property type="match status" value="1"/>
</dbReference>
<feature type="compositionally biased region" description="Basic and acidic residues" evidence="4">
    <location>
        <begin position="1"/>
        <end position="11"/>
    </location>
</feature>
<dbReference type="InterPro" id="IPR035441">
    <property type="entry name" value="TFIIS/LEDGF_dom_sf"/>
</dbReference>
<dbReference type="InterPro" id="IPR017923">
    <property type="entry name" value="TFIIS_N"/>
</dbReference>
<proteinExistence type="inferred from homology"/>
<feature type="domain" description="TFIIS N-terminal" evidence="5">
    <location>
        <begin position="213"/>
        <end position="290"/>
    </location>
</feature>
<dbReference type="InterPro" id="IPR051037">
    <property type="entry name" value="RNAPII_TF_IWS1"/>
</dbReference>
<evidence type="ECO:0000259" key="5">
    <source>
        <dbReference type="PROSITE" id="PS51319"/>
    </source>
</evidence>
<organism evidence="6 7">
    <name type="scientific">Tuber aestivum</name>
    <name type="common">summer truffle</name>
    <dbReference type="NCBI Taxonomy" id="59557"/>
    <lineage>
        <taxon>Eukaryota</taxon>
        <taxon>Fungi</taxon>
        <taxon>Dikarya</taxon>
        <taxon>Ascomycota</taxon>
        <taxon>Pezizomycotina</taxon>
        <taxon>Pezizomycetes</taxon>
        <taxon>Pezizales</taxon>
        <taxon>Tuberaceae</taxon>
        <taxon>Tuber</taxon>
    </lineage>
</organism>